<organism evidence="3 4">
    <name type="scientific">Rotaria socialis</name>
    <dbReference type="NCBI Taxonomy" id="392032"/>
    <lineage>
        <taxon>Eukaryota</taxon>
        <taxon>Metazoa</taxon>
        <taxon>Spiralia</taxon>
        <taxon>Gnathifera</taxon>
        <taxon>Rotifera</taxon>
        <taxon>Eurotatoria</taxon>
        <taxon>Bdelloidea</taxon>
        <taxon>Philodinida</taxon>
        <taxon>Philodinidae</taxon>
        <taxon>Rotaria</taxon>
    </lineage>
</organism>
<dbReference type="EMBL" id="CAJNYV010001864">
    <property type="protein sequence ID" value="CAF3441573.1"/>
    <property type="molecule type" value="Genomic_DNA"/>
</dbReference>
<sequence length="380" mass="43940">KTILLSIMIQALIKQKLDSKQLLYEPCAIIIGKSGAGKTTLVKKLCNENHESNTGNSNKQQEYGRCHVDCYEHGFTIVDTPATDCSKEVYKHAVLLKESLTKEKLNTIFFIIKYDGRFEKMIENYFQLESLVSKYASKIVVIISYWDQSKDPENEFNEMCELFAEECPNMSNLIVYSEQSSGADVANLMYNCISNMDEEVLVITDEEFTLNFNLYEIERSINKLFDQYQKQVNLIVQKNIESIEEKSDLFRTIIDKFKVEIEELMEHYSEANVNGMHPLDRDKLLAKMKNENATIRKEFAVKVRALMSSNLFNDERSVAETKNMVASVNISDMKKDDQQEINQNCNNKNTEQNDEEKNLESSNLPTVEQTNWRCPCSLFQ</sequence>
<comment type="caution">
    <text evidence="3">The sequence shown here is derived from an EMBL/GenBank/DDBJ whole genome shotgun (WGS) entry which is preliminary data.</text>
</comment>
<dbReference type="CDD" id="cd00882">
    <property type="entry name" value="Ras_like_GTPase"/>
    <property type="match status" value="1"/>
</dbReference>
<dbReference type="SUPFAM" id="SSF52540">
    <property type="entry name" value="P-loop containing nucleoside triphosphate hydrolases"/>
    <property type="match status" value="1"/>
</dbReference>
<name>A0A818DCX5_9BILA</name>
<feature type="domain" description="G" evidence="2">
    <location>
        <begin position="29"/>
        <end position="141"/>
    </location>
</feature>
<feature type="non-terminal residue" evidence="3">
    <location>
        <position position="1"/>
    </location>
</feature>
<dbReference type="InterPro" id="IPR006073">
    <property type="entry name" value="GTP-bd"/>
</dbReference>
<gene>
    <name evidence="3" type="ORF">KIK155_LOCUS11692</name>
</gene>
<dbReference type="Pfam" id="PF01926">
    <property type="entry name" value="MMR_HSR1"/>
    <property type="match status" value="1"/>
</dbReference>
<evidence type="ECO:0000313" key="4">
    <source>
        <dbReference type="Proteomes" id="UP000663865"/>
    </source>
</evidence>
<evidence type="ECO:0000259" key="2">
    <source>
        <dbReference type="Pfam" id="PF01926"/>
    </source>
</evidence>
<dbReference type="Proteomes" id="UP000663865">
    <property type="component" value="Unassembled WGS sequence"/>
</dbReference>
<protein>
    <recommendedName>
        <fullName evidence="2">G domain-containing protein</fullName>
    </recommendedName>
</protein>
<dbReference type="InterPro" id="IPR027417">
    <property type="entry name" value="P-loop_NTPase"/>
</dbReference>
<dbReference type="GO" id="GO:0005525">
    <property type="term" value="F:GTP binding"/>
    <property type="evidence" value="ECO:0007669"/>
    <property type="project" value="InterPro"/>
</dbReference>
<dbReference type="AlphaFoldDB" id="A0A818DCX5"/>
<accession>A0A818DCX5</accession>
<feature type="region of interest" description="Disordered" evidence="1">
    <location>
        <begin position="344"/>
        <end position="366"/>
    </location>
</feature>
<evidence type="ECO:0000313" key="3">
    <source>
        <dbReference type="EMBL" id="CAF3441573.1"/>
    </source>
</evidence>
<proteinExistence type="predicted"/>
<evidence type="ECO:0000256" key="1">
    <source>
        <dbReference type="SAM" id="MobiDB-lite"/>
    </source>
</evidence>
<reference evidence="3" key="1">
    <citation type="submission" date="2021-02" db="EMBL/GenBank/DDBJ databases">
        <authorList>
            <person name="Nowell W R."/>
        </authorList>
    </citation>
    <scope>NUCLEOTIDE SEQUENCE</scope>
</reference>
<dbReference type="Gene3D" id="3.40.50.300">
    <property type="entry name" value="P-loop containing nucleotide triphosphate hydrolases"/>
    <property type="match status" value="1"/>
</dbReference>